<gene>
    <name evidence="1" type="ORF">BO80DRAFT_53248</name>
</gene>
<evidence type="ECO:0008006" key="3">
    <source>
        <dbReference type="Google" id="ProtNLM"/>
    </source>
</evidence>
<name>A0A395H1A1_9EURO</name>
<dbReference type="Proteomes" id="UP000249402">
    <property type="component" value="Unassembled WGS sequence"/>
</dbReference>
<dbReference type="SUPFAM" id="SSF56112">
    <property type="entry name" value="Protein kinase-like (PK-like)"/>
    <property type="match status" value="1"/>
</dbReference>
<dbReference type="InterPro" id="IPR011009">
    <property type="entry name" value="Kinase-like_dom_sf"/>
</dbReference>
<protein>
    <recommendedName>
        <fullName evidence="3">Aminoglycoside phosphotransferase domain-containing protein</fullName>
    </recommendedName>
</protein>
<organism evidence="1 2">
    <name type="scientific">Aspergillus ibericus CBS 121593</name>
    <dbReference type="NCBI Taxonomy" id="1448316"/>
    <lineage>
        <taxon>Eukaryota</taxon>
        <taxon>Fungi</taxon>
        <taxon>Dikarya</taxon>
        <taxon>Ascomycota</taxon>
        <taxon>Pezizomycotina</taxon>
        <taxon>Eurotiomycetes</taxon>
        <taxon>Eurotiomycetidae</taxon>
        <taxon>Eurotiales</taxon>
        <taxon>Aspergillaceae</taxon>
        <taxon>Aspergillus</taxon>
        <taxon>Aspergillus subgen. Circumdati</taxon>
    </lineage>
</organism>
<reference evidence="1 2" key="1">
    <citation type="submission" date="2018-02" db="EMBL/GenBank/DDBJ databases">
        <title>The genomes of Aspergillus section Nigri reveals drivers in fungal speciation.</title>
        <authorList>
            <consortium name="DOE Joint Genome Institute"/>
            <person name="Vesth T.C."/>
            <person name="Nybo J."/>
            <person name="Theobald S."/>
            <person name="Brandl J."/>
            <person name="Frisvad J.C."/>
            <person name="Nielsen K.F."/>
            <person name="Lyhne E.K."/>
            <person name="Kogle M.E."/>
            <person name="Kuo A."/>
            <person name="Riley R."/>
            <person name="Clum A."/>
            <person name="Nolan M."/>
            <person name="Lipzen A."/>
            <person name="Salamov A."/>
            <person name="Henrissat B."/>
            <person name="Wiebenga A."/>
            <person name="De vries R.P."/>
            <person name="Grigoriev I.V."/>
            <person name="Mortensen U.H."/>
            <person name="Andersen M.R."/>
            <person name="Baker S.E."/>
        </authorList>
    </citation>
    <scope>NUCLEOTIDE SEQUENCE [LARGE SCALE GENOMIC DNA]</scope>
    <source>
        <strain evidence="1 2">CBS 121593</strain>
    </source>
</reference>
<accession>A0A395H1A1</accession>
<keyword evidence="2" id="KW-1185">Reference proteome</keyword>
<dbReference type="GeneID" id="37229442"/>
<evidence type="ECO:0000313" key="2">
    <source>
        <dbReference type="Proteomes" id="UP000249402"/>
    </source>
</evidence>
<dbReference type="AlphaFoldDB" id="A0A395H1A1"/>
<sequence>MSPYFSPPFISDAEPSHPLGSILRRHFPPPVHIKGIYPLQGHLHSINRLVLSNGVQLLVKCSPGSTTPLLRREQLLLETEARALSILEQSGIPYIPTFVHYGLQGGSLGSAFLVRHYVIGATLQEMEAQLTVQDRDNVNRALGLLARRIGQNVSSTFGSLDQVACGSGKQSWREAFVTLLEGILRDSEDAFVHLPYTEIRHQVRRLSPALEEITSPQLVIVGLGRPSQVLLDPGSKELAGLIGLENALWGDVYMAEIFEEPSSAVLEGFGSRLTESEAQAARQLLYACYRAIHRVTIHYYRDQGMAAEIDARRRLTSVLAEMATI</sequence>
<dbReference type="PANTHER" id="PTHR21310">
    <property type="entry name" value="AMINOGLYCOSIDE PHOSPHOTRANSFERASE-RELATED-RELATED"/>
    <property type="match status" value="1"/>
</dbReference>
<dbReference type="VEuPathDB" id="FungiDB:BO80DRAFT_53248"/>
<evidence type="ECO:0000313" key="1">
    <source>
        <dbReference type="EMBL" id="RAL01646.1"/>
    </source>
</evidence>
<proteinExistence type="predicted"/>
<dbReference type="OrthoDB" id="5210591at2759"/>
<dbReference type="InterPro" id="IPR051678">
    <property type="entry name" value="AGP_Transferase"/>
</dbReference>
<dbReference type="PANTHER" id="PTHR21310:SF59">
    <property type="entry name" value="AMINOGLYCOSIDE PHOSPHOTRANSFERASE DOMAIN-CONTAINING PROTEIN"/>
    <property type="match status" value="1"/>
</dbReference>
<dbReference type="EMBL" id="KZ824434">
    <property type="protein sequence ID" value="RAL01646.1"/>
    <property type="molecule type" value="Genomic_DNA"/>
</dbReference>
<dbReference type="RefSeq" id="XP_025575973.1">
    <property type="nucleotide sequence ID" value="XM_025724577.1"/>
</dbReference>